<evidence type="ECO:0000259" key="1">
    <source>
        <dbReference type="Pfam" id="PF02625"/>
    </source>
</evidence>
<protein>
    <submittedName>
        <fullName evidence="3">XdhC family protein</fullName>
    </submittedName>
</protein>
<comment type="caution">
    <text evidence="3">The sequence shown here is derived from an EMBL/GenBank/DDBJ whole genome shotgun (WGS) entry which is preliminary data.</text>
</comment>
<sequence length="335" mass="37452">MSIPNLVDKLIENGEAAVLAIVIHVEGSAYRKEGAWMVFFEDGSRIGLLSGGCLEYDLQCRSKEMFHTGEVMICDFDLRAEDDLGWGRGAGCNGIVTVMLRAVDDVFKKSLLFLQERLKQGHPVHYLQSLESDFEFRLQSGLERHGTLMKTYSMDKIKPFQHTAGREWTNDESFYHQWIWPAPSVYLFGAGADARPFAALASSVGYDVHVCDWREANCTAENFPAAASFHVGPIQELLDRITFTELDSVVIMTHDFQADRQILLTLQKEKLLYAGLLGSVKRTERLLGRDKPEWLHSPIGLSIGADGPEEIAVSVIAEMIATRKRRAVCPSLASI</sequence>
<organism evidence="3 4">
    <name type="scientific">Sporosarcina koreensis</name>
    <dbReference type="NCBI Taxonomy" id="334735"/>
    <lineage>
        <taxon>Bacteria</taxon>
        <taxon>Bacillati</taxon>
        <taxon>Bacillota</taxon>
        <taxon>Bacilli</taxon>
        <taxon>Bacillales</taxon>
        <taxon>Caryophanaceae</taxon>
        <taxon>Sporosarcina</taxon>
    </lineage>
</organism>
<dbReference type="Pfam" id="PF13478">
    <property type="entry name" value="XdhC_C"/>
    <property type="match status" value="1"/>
</dbReference>
<feature type="domain" description="XdhC Rossmann" evidence="2">
    <location>
        <begin position="185"/>
        <end position="319"/>
    </location>
</feature>
<dbReference type="EMBL" id="JBHSNP010000011">
    <property type="protein sequence ID" value="MFC5603367.1"/>
    <property type="molecule type" value="Genomic_DNA"/>
</dbReference>
<dbReference type="InterPro" id="IPR052698">
    <property type="entry name" value="MoCofactor_Util/Proc"/>
</dbReference>
<dbReference type="PANTHER" id="PTHR30388:SF6">
    <property type="entry name" value="XANTHINE DEHYDROGENASE SUBUNIT A-RELATED"/>
    <property type="match status" value="1"/>
</dbReference>
<gene>
    <name evidence="3" type="ORF">ACFPTP_09030</name>
</gene>
<dbReference type="InterPro" id="IPR027051">
    <property type="entry name" value="XdhC_Rossmann_dom"/>
</dbReference>
<dbReference type="PANTHER" id="PTHR30388">
    <property type="entry name" value="ALDEHYDE OXIDOREDUCTASE MOLYBDENUM COFACTOR ASSEMBLY PROTEIN"/>
    <property type="match status" value="1"/>
</dbReference>
<evidence type="ECO:0000313" key="4">
    <source>
        <dbReference type="Proteomes" id="UP001596071"/>
    </source>
</evidence>
<accession>A0ABW0TXB1</accession>
<reference evidence="4" key="1">
    <citation type="journal article" date="2019" name="Int. J. Syst. Evol. Microbiol.">
        <title>The Global Catalogue of Microorganisms (GCM) 10K type strain sequencing project: providing services to taxonomists for standard genome sequencing and annotation.</title>
        <authorList>
            <consortium name="The Broad Institute Genomics Platform"/>
            <consortium name="The Broad Institute Genome Sequencing Center for Infectious Disease"/>
            <person name="Wu L."/>
            <person name="Ma J."/>
        </authorList>
    </citation>
    <scope>NUCLEOTIDE SEQUENCE [LARGE SCALE GENOMIC DNA]</scope>
    <source>
        <strain evidence="4">KACC 11299</strain>
    </source>
</reference>
<dbReference type="InterPro" id="IPR003777">
    <property type="entry name" value="XdhC_CoxI"/>
</dbReference>
<dbReference type="Pfam" id="PF02625">
    <property type="entry name" value="XdhC_CoxI"/>
    <property type="match status" value="1"/>
</dbReference>
<evidence type="ECO:0000313" key="3">
    <source>
        <dbReference type="EMBL" id="MFC5603367.1"/>
    </source>
</evidence>
<dbReference type="Gene3D" id="3.40.50.720">
    <property type="entry name" value="NAD(P)-binding Rossmann-like Domain"/>
    <property type="match status" value="1"/>
</dbReference>
<keyword evidence="4" id="KW-1185">Reference proteome</keyword>
<evidence type="ECO:0000259" key="2">
    <source>
        <dbReference type="Pfam" id="PF13478"/>
    </source>
</evidence>
<dbReference type="Proteomes" id="UP001596071">
    <property type="component" value="Unassembled WGS sequence"/>
</dbReference>
<proteinExistence type="predicted"/>
<name>A0ABW0TXB1_9BACL</name>
<feature type="domain" description="XdhC- CoxI" evidence="1">
    <location>
        <begin position="11"/>
        <end position="73"/>
    </location>
</feature>
<dbReference type="RefSeq" id="WP_381443746.1">
    <property type="nucleotide sequence ID" value="NZ_JBHSNP010000011.1"/>
</dbReference>